<protein>
    <submittedName>
        <fullName evidence="1">Uncharacterized protein</fullName>
    </submittedName>
</protein>
<sequence length="72" mass="8543">MQNLNLTMVLPMNSGEYHYIETEAVVIRLINKTNLSKELASIELQSISEQNRQLIIKFCFEQQMNMRKRQLK</sequence>
<proteinExistence type="predicted"/>
<organism evidence="1 2">
    <name type="scientific">Halobacillus salinarum</name>
    <dbReference type="NCBI Taxonomy" id="2932257"/>
    <lineage>
        <taxon>Bacteria</taxon>
        <taxon>Bacillati</taxon>
        <taxon>Bacillota</taxon>
        <taxon>Bacilli</taxon>
        <taxon>Bacillales</taxon>
        <taxon>Bacillaceae</taxon>
        <taxon>Halobacillus</taxon>
    </lineage>
</organism>
<reference evidence="1 2" key="1">
    <citation type="submission" date="2022-04" db="EMBL/GenBank/DDBJ databases">
        <title>Halobacillus sp. isolated from saltern.</title>
        <authorList>
            <person name="Won M."/>
            <person name="Lee C.-M."/>
            <person name="Woen H.-Y."/>
            <person name="Kwon S.-W."/>
        </authorList>
    </citation>
    <scope>NUCLEOTIDE SEQUENCE [LARGE SCALE GENOMIC DNA]</scope>
    <source>
        <strain evidence="1 2">SSBR10-3</strain>
    </source>
</reference>
<name>A0ABY4EEV8_9BACI</name>
<dbReference type="Proteomes" id="UP000831787">
    <property type="component" value="Chromosome"/>
</dbReference>
<keyword evidence="2" id="KW-1185">Reference proteome</keyword>
<dbReference type="RefSeq" id="WP_244708009.1">
    <property type="nucleotide sequence ID" value="NZ_CP095073.1"/>
</dbReference>
<gene>
    <name evidence="1" type="ORF">MUN89_11990</name>
</gene>
<evidence type="ECO:0000313" key="1">
    <source>
        <dbReference type="EMBL" id="UOQ42691.1"/>
    </source>
</evidence>
<accession>A0ABY4EEV8</accession>
<dbReference type="EMBL" id="CP095073">
    <property type="protein sequence ID" value="UOQ42691.1"/>
    <property type="molecule type" value="Genomic_DNA"/>
</dbReference>
<evidence type="ECO:0000313" key="2">
    <source>
        <dbReference type="Proteomes" id="UP000831787"/>
    </source>
</evidence>